<evidence type="ECO:0000313" key="2">
    <source>
        <dbReference type="Proteomes" id="UP000234748"/>
    </source>
</evidence>
<sequence>MLKDLCSCKITNSLKIEADFVADAIWCNQCGENLDIEDFPITENLKVELNQWTGLYKKISIKEHNSRGEHLTEKVKEELGPEYKIVFIPDRK</sequence>
<reference evidence="1 2" key="1">
    <citation type="submission" date="2017-11" db="EMBL/GenBank/DDBJ databases">
        <title>Comparitive Functional Genomics of Dry Heat Resistant strains isolated from the Viking Spacecraft.</title>
        <authorList>
            <person name="Seuylemezian A."/>
            <person name="Cooper K."/>
            <person name="Vaishampayan P."/>
        </authorList>
    </citation>
    <scope>NUCLEOTIDE SEQUENCE [LARGE SCALE GENOMIC DNA]</scope>
    <source>
        <strain evidence="1 2">V1-29</strain>
    </source>
</reference>
<proteinExistence type="predicted"/>
<name>A0A2N5M1M6_9BACI</name>
<dbReference type="OrthoDB" id="2084083at2"/>
<dbReference type="EMBL" id="PGUY01000063">
    <property type="protein sequence ID" value="PLT28183.1"/>
    <property type="molecule type" value="Genomic_DNA"/>
</dbReference>
<protein>
    <submittedName>
        <fullName evidence="1">Uncharacterized protein</fullName>
    </submittedName>
</protein>
<keyword evidence="2" id="KW-1185">Reference proteome</keyword>
<accession>A0A2N5M1M6</accession>
<evidence type="ECO:0000313" key="1">
    <source>
        <dbReference type="EMBL" id="PLT28183.1"/>
    </source>
</evidence>
<organism evidence="1 2">
    <name type="scientific">Peribacillus deserti</name>
    <dbReference type="NCBI Taxonomy" id="673318"/>
    <lineage>
        <taxon>Bacteria</taxon>
        <taxon>Bacillati</taxon>
        <taxon>Bacillota</taxon>
        <taxon>Bacilli</taxon>
        <taxon>Bacillales</taxon>
        <taxon>Bacillaceae</taxon>
        <taxon>Peribacillus</taxon>
    </lineage>
</organism>
<dbReference type="AlphaFoldDB" id="A0A2N5M1M6"/>
<dbReference type="Proteomes" id="UP000234748">
    <property type="component" value="Unassembled WGS sequence"/>
</dbReference>
<dbReference type="RefSeq" id="WP_101645123.1">
    <property type="nucleotide sequence ID" value="NZ_PGUY01000063.1"/>
</dbReference>
<gene>
    <name evidence="1" type="ORF">CUU66_19770</name>
</gene>
<comment type="caution">
    <text evidence="1">The sequence shown here is derived from an EMBL/GenBank/DDBJ whole genome shotgun (WGS) entry which is preliminary data.</text>
</comment>